<organism evidence="1 2">
    <name type="scientific">Penicillium egyptiacum</name>
    <dbReference type="NCBI Taxonomy" id="1303716"/>
    <lineage>
        <taxon>Eukaryota</taxon>
        <taxon>Fungi</taxon>
        <taxon>Dikarya</taxon>
        <taxon>Ascomycota</taxon>
        <taxon>Pezizomycotina</taxon>
        <taxon>Eurotiomycetes</taxon>
        <taxon>Eurotiomycetidae</taxon>
        <taxon>Eurotiales</taxon>
        <taxon>Aspergillaceae</taxon>
        <taxon>Penicillium</taxon>
    </lineage>
</organism>
<name>A0A9W4KBH3_9EURO</name>
<reference evidence="1" key="1">
    <citation type="submission" date="2021-07" db="EMBL/GenBank/DDBJ databases">
        <authorList>
            <person name="Branca A.L. A."/>
        </authorList>
    </citation>
    <scope>NUCLEOTIDE SEQUENCE</scope>
</reference>
<sequence length="154" mass="17581">MSTFRYGGPHQRWIHVVKLRMGGERTVGNAIKIIRDTGLVPSGFDNSNEGVVGCRDFVSQLIYQLDRNRFLRLPADASTTIYNSFNDHYHMYDDPAMGHVPTPVEYALFTELYQHTAINGINYHETRELPSRYFPSFMALNANEVLIGRFLGGH</sequence>
<dbReference type="Proteomes" id="UP001154252">
    <property type="component" value="Unassembled WGS sequence"/>
</dbReference>
<dbReference type="AlphaFoldDB" id="A0A9W4KBH3"/>
<dbReference type="EMBL" id="CAJVRC010000843">
    <property type="protein sequence ID" value="CAG8890748.1"/>
    <property type="molecule type" value="Genomic_DNA"/>
</dbReference>
<protein>
    <submittedName>
        <fullName evidence="1">Uncharacterized protein</fullName>
    </submittedName>
</protein>
<dbReference type="OrthoDB" id="4349688at2759"/>
<accession>A0A9W4KBH3</accession>
<evidence type="ECO:0000313" key="1">
    <source>
        <dbReference type="EMBL" id="CAG8890748.1"/>
    </source>
</evidence>
<proteinExistence type="predicted"/>
<gene>
    <name evidence="1" type="ORF">PEGY_LOCUS2473</name>
</gene>
<keyword evidence="2" id="KW-1185">Reference proteome</keyword>
<comment type="caution">
    <text evidence="1">The sequence shown here is derived from an EMBL/GenBank/DDBJ whole genome shotgun (WGS) entry which is preliminary data.</text>
</comment>
<evidence type="ECO:0000313" key="2">
    <source>
        <dbReference type="Proteomes" id="UP001154252"/>
    </source>
</evidence>